<name>A0ABF7PTD0_FRATH</name>
<protein>
    <recommendedName>
        <fullName evidence="3">Organic solvent tolerance-like N-terminal domain-containing protein</fullName>
    </recommendedName>
</protein>
<dbReference type="KEGG" id="ftl:FTL_1373"/>
<dbReference type="AlphaFoldDB" id="A0ABF7PTD0"/>
<evidence type="ECO:0000313" key="1">
    <source>
        <dbReference type="EMBL" id="CAJ79812.1"/>
    </source>
</evidence>
<evidence type="ECO:0000313" key="2">
    <source>
        <dbReference type="Proteomes" id="UP000001944"/>
    </source>
</evidence>
<gene>
    <name evidence="1" type="ordered locus">FTL_1373</name>
</gene>
<evidence type="ECO:0008006" key="3">
    <source>
        <dbReference type="Google" id="ProtNLM"/>
    </source>
</evidence>
<organism evidence="1 2">
    <name type="scientific">Francisella tularensis subsp. holarctica (strain LVS)</name>
    <dbReference type="NCBI Taxonomy" id="376619"/>
    <lineage>
        <taxon>Bacteria</taxon>
        <taxon>Pseudomonadati</taxon>
        <taxon>Pseudomonadota</taxon>
        <taxon>Gammaproteobacteria</taxon>
        <taxon>Thiotrichales</taxon>
        <taxon>Francisellaceae</taxon>
        <taxon>Francisella</taxon>
    </lineage>
</organism>
<reference evidence="2" key="1">
    <citation type="submission" date="2006-03" db="EMBL/GenBank/DDBJ databases">
        <title>Complete genome sequence of Francisella tularensis LVS (Live Vaccine Strain).</title>
        <authorList>
            <person name="Chain P."/>
            <person name="Larimer F."/>
            <person name="Land M."/>
            <person name="Stilwagen S."/>
            <person name="Larsson P."/>
            <person name="Bearden S."/>
            <person name="Chu M."/>
            <person name="Oyston P."/>
            <person name="Forsman M."/>
            <person name="Andersson S."/>
            <person name="Lindler L."/>
            <person name="Titball R."/>
            <person name="Garcia E."/>
        </authorList>
    </citation>
    <scope>NUCLEOTIDE SEQUENCE [LARGE SCALE GENOMIC DNA]</scope>
    <source>
        <strain evidence="2">LVS</strain>
    </source>
</reference>
<dbReference type="EMBL" id="AM233362">
    <property type="protein sequence ID" value="CAJ79812.1"/>
    <property type="molecule type" value="Genomic_DNA"/>
</dbReference>
<accession>A0ABF7PTD0</accession>
<proteinExistence type="predicted"/>
<dbReference type="Proteomes" id="UP000001944">
    <property type="component" value="Chromosome"/>
</dbReference>
<sequence length="165" mass="18410">MLRITGENSIKEDWGCEAVDGEWSCKRTNKPMDIFDDTLTEDDREKTLAYDLAWVNEPSYLVGGYYSNDYQFTKKLCESEKIELGYQNSEFLSDGTLVASGNVEMMSCDQEIYGNNAVINLTDDFAGIRSLVMTGNVIAKQPSTGILIRTTEMGTNMNDGNYSTG</sequence>